<reference evidence="1" key="2">
    <citation type="journal article" date="2021" name="Microorganisms">
        <title>The Ever-Expanding Pseudomonas Genus: Description of 43 New Species and Partition of the Pseudomonas putida Group.</title>
        <authorList>
            <person name="Girard L."/>
            <person name="Lood C."/>
            <person name="Hofte M."/>
            <person name="Vandamme P."/>
            <person name="Rokni-Zadeh H."/>
            <person name="van Noort V."/>
            <person name="Lavigne R."/>
            <person name="De Mot R."/>
        </authorList>
    </citation>
    <scope>NUCLEOTIDE SEQUENCE</scope>
    <source>
        <strain evidence="1">OE 48.2</strain>
    </source>
</reference>
<dbReference type="EMBL" id="CP077090">
    <property type="protein sequence ID" value="QXI14161.1"/>
    <property type="molecule type" value="Genomic_DNA"/>
</dbReference>
<protein>
    <submittedName>
        <fullName evidence="1">Uncharacterized protein</fullName>
    </submittedName>
</protein>
<gene>
    <name evidence="1" type="ORF">HU754_012315</name>
</gene>
<dbReference type="AlphaFoldDB" id="A0A9E6NUI0"/>
<dbReference type="RefSeq" id="WP_186624602.1">
    <property type="nucleotide sequence ID" value="NZ_CP077090.1"/>
</dbReference>
<name>A0A9E6NUI0_9PSED</name>
<evidence type="ECO:0000313" key="1">
    <source>
        <dbReference type="EMBL" id="QXI14161.1"/>
    </source>
</evidence>
<reference evidence="1" key="1">
    <citation type="journal article" date="2020" name="Microorganisms">
        <title>Reliable Identification of Environmental Pseudomonas Isolates Using the rpoD Gene.</title>
        <authorList>
            <consortium name="The Broad Institute Genome Sequencing Platform"/>
            <person name="Girard L."/>
            <person name="Lood C."/>
            <person name="Rokni-Zadeh H."/>
            <person name="van Noort V."/>
            <person name="Lavigne R."/>
            <person name="De Mot R."/>
        </authorList>
    </citation>
    <scope>NUCLEOTIDE SEQUENCE</scope>
    <source>
        <strain evidence="1">OE 48.2</strain>
    </source>
</reference>
<dbReference type="Proteomes" id="UP000627092">
    <property type="component" value="Chromosome"/>
</dbReference>
<proteinExistence type="predicted"/>
<dbReference type="KEGG" id="pze:HU754_012315"/>
<accession>A0A9E6NUI0</accession>
<organism evidence="1 2">
    <name type="scientific">Pseudomonas zeae</name>
    <dbReference type="NCBI Taxonomy" id="2745510"/>
    <lineage>
        <taxon>Bacteria</taxon>
        <taxon>Pseudomonadati</taxon>
        <taxon>Pseudomonadota</taxon>
        <taxon>Gammaproteobacteria</taxon>
        <taxon>Pseudomonadales</taxon>
        <taxon>Pseudomonadaceae</taxon>
        <taxon>Pseudomonas</taxon>
    </lineage>
</organism>
<sequence>MARKPETTWNMLNEALAHFTKYIDKKKQPHELSIIDLLYVSNFKGGNASITEPPSTLQDKLNHYSLALKEIKDTFNKKTLSTLDPTELNDFSIACTAFIKLTQESSSKIRGLGPSYASALLSAHLIDLAPILDRRVLNGANISTVKMANGQVKDIESHYSELIEAFHKELKKTPGLTIRELDRRWFIEPV</sequence>
<evidence type="ECO:0000313" key="2">
    <source>
        <dbReference type="Proteomes" id="UP000627092"/>
    </source>
</evidence>